<name>A0ACB9QFC6_9MYRT</name>
<protein>
    <submittedName>
        <fullName evidence="1">Uncharacterized protein</fullName>
    </submittedName>
</protein>
<evidence type="ECO:0000313" key="2">
    <source>
        <dbReference type="Proteomes" id="UP001057402"/>
    </source>
</evidence>
<evidence type="ECO:0000313" key="1">
    <source>
        <dbReference type="EMBL" id="KAI4364115.1"/>
    </source>
</evidence>
<accession>A0ACB9QFC6</accession>
<dbReference type="EMBL" id="CM042885">
    <property type="protein sequence ID" value="KAI4364115.1"/>
    <property type="molecule type" value="Genomic_DNA"/>
</dbReference>
<comment type="caution">
    <text evidence="1">The sequence shown here is derived from an EMBL/GenBank/DDBJ whole genome shotgun (WGS) entry which is preliminary data.</text>
</comment>
<dbReference type="Proteomes" id="UP001057402">
    <property type="component" value="Chromosome 6"/>
</dbReference>
<sequence length="231" mass="26259">MLDKFLKVPKLGHFPGRDTADRMKQPAVEHHKPEERSPSVVRIVHAGAKVEVYFMAIPAGRIMEKYPSHCITTPEVFRRPWDAVVKPDEILALGKKYYVVPRQTVKKLRRRILKPSVVSPGDSNHTRNEVSLDSGSETYTKLSVDSTDASDTSGGFRTTGRRKVGTKKRVRFRGIDESLRRRSLPEMKKTREDEEDESAKVQKPQTHGKRKAKLHSLTWQPSLAAITEAHE</sequence>
<proteinExistence type="predicted"/>
<organism evidence="1 2">
    <name type="scientific">Melastoma candidum</name>
    <dbReference type="NCBI Taxonomy" id="119954"/>
    <lineage>
        <taxon>Eukaryota</taxon>
        <taxon>Viridiplantae</taxon>
        <taxon>Streptophyta</taxon>
        <taxon>Embryophyta</taxon>
        <taxon>Tracheophyta</taxon>
        <taxon>Spermatophyta</taxon>
        <taxon>Magnoliopsida</taxon>
        <taxon>eudicotyledons</taxon>
        <taxon>Gunneridae</taxon>
        <taxon>Pentapetalae</taxon>
        <taxon>rosids</taxon>
        <taxon>malvids</taxon>
        <taxon>Myrtales</taxon>
        <taxon>Melastomataceae</taxon>
        <taxon>Melastomatoideae</taxon>
        <taxon>Melastomateae</taxon>
        <taxon>Melastoma</taxon>
    </lineage>
</organism>
<keyword evidence="2" id="KW-1185">Reference proteome</keyword>
<reference evidence="2" key="1">
    <citation type="journal article" date="2023" name="Front. Plant Sci.">
        <title>Chromosomal-level genome assembly of Melastoma candidum provides insights into trichome evolution.</title>
        <authorList>
            <person name="Zhong Y."/>
            <person name="Wu W."/>
            <person name="Sun C."/>
            <person name="Zou P."/>
            <person name="Liu Y."/>
            <person name="Dai S."/>
            <person name="Zhou R."/>
        </authorList>
    </citation>
    <scope>NUCLEOTIDE SEQUENCE [LARGE SCALE GENOMIC DNA]</scope>
</reference>
<gene>
    <name evidence="1" type="ORF">MLD38_020249</name>
</gene>